<keyword evidence="2" id="KW-1185">Reference proteome</keyword>
<name>A0A6G1L5V1_9PEZI</name>
<gene>
    <name evidence="1" type="ORF">EJ03DRAFT_122632</name>
</gene>
<accession>A0A6G1L5V1</accession>
<dbReference type="AlphaFoldDB" id="A0A6G1L5V1"/>
<protein>
    <submittedName>
        <fullName evidence="1">Uncharacterized protein</fullName>
    </submittedName>
</protein>
<evidence type="ECO:0000313" key="2">
    <source>
        <dbReference type="Proteomes" id="UP000799436"/>
    </source>
</evidence>
<dbReference type="EMBL" id="ML995846">
    <property type="protein sequence ID" value="KAF2768216.1"/>
    <property type="molecule type" value="Genomic_DNA"/>
</dbReference>
<evidence type="ECO:0000313" key="1">
    <source>
        <dbReference type="EMBL" id="KAF2768216.1"/>
    </source>
</evidence>
<organism evidence="1 2">
    <name type="scientific">Teratosphaeria nubilosa</name>
    <dbReference type="NCBI Taxonomy" id="161662"/>
    <lineage>
        <taxon>Eukaryota</taxon>
        <taxon>Fungi</taxon>
        <taxon>Dikarya</taxon>
        <taxon>Ascomycota</taxon>
        <taxon>Pezizomycotina</taxon>
        <taxon>Dothideomycetes</taxon>
        <taxon>Dothideomycetidae</taxon>
        <taxon>Mycosphaerellales</taxon>
        <taxon>Teratosphaeriaceae</taxon>
        <taxon>Teratosphaeria</taxon>
    </lineage>
</organism>
<dbReference type="OrthoDB" id="3900045at2759"/>
<sequence>MVEVVPRAKPDACGMIRHLHGFTSVIADRLSGEQRAMAEMMRQCHTFHAIMVCTGPTKLGFIEWWRRLLYAGKSVSIDNQFQCLWCYRTADEHDDKALALRIIAGCNSDEPEYPPIPRHLVRNSDEGFEVGNLPIDQNFMSIEQLVAFYALATARAQQHEALTFDAANKVTHQSRVQSTSGAGFLIAVKMLT</sequence>
<dbReference type="Proteomes" id="UP000799436">
    <property type="component" value="Unassembled WGS sequence"/>
</dbReference>
<proteinExistence type="predicted"/>
<reference evidence="1" key="1">
    <citation type="journal article" date="2020" name="Stud. Mycol.">
        <title>101 Dothideomycetes genomes: a test case for predicting lifestyles and emergence of pathogens.</title>
        <authorList>
            <person name="Haridas S."/>
            <person name="Albert R."/>
            <person name="Binder M."/>
            <person name="Bloem J."/>
            <person name="Labutti K."/>
            <person name="Salamov A."/>
            <person name="Andreopoulos B."/>
            <person name="Baker S."/>
            <person name="Barry K."/>
            <person name="Bills G."/>
            <person name="Bluhm B."/>
            <person name="Cannon C."/>
            <person name="Castanera R."/>
            <person name="Culley D."/>
            <person name="Daum C."/>
            <person name="Ezra D."/>
            <person name="Gonzalez J."/>
            <person name="Henrissat B."/>
            <person name="Kuo A."/>
            <person name="Liang C."/>
            <person name="Lipzen A."/>
            <person name="Lutzoni F."/>
            <person name="Magnuson J."/>
            <person name="Mondo S."/>
            <person name="Nolan M."/>
            <person name="Ohm R."/>
            <person name="Pangilinan J."/>
            <person name="Park H.-J."/>
            <person name="Ramirez L."/>
            <person name="Alfaro M."/>
            <person name="Sun H."/>
            <person name="Tritt A."/>
            <person name="Yoshinaga Y."/>
            <person name="Zwiers L.-H."/>
            <person name="Turgeon B."/>
            <person name="Goodwin S."/>
            <person name="Spatafora J."/>
            <person name="Crous P."/>
            <person name="Grigoriev I."/>
        </authorList>
    </citation>
    <scope>NUCLEOTIDE SEQUENCE</scope>
    <source>
        <strain evidence="1">CBS 116005</strain>
    </source>
</reference>